<feature type="binding site" evidence="6">
    <location>
        <position position="340"/>
    </location>
    <ligand>
        <name>Zn(2+)</name>
        <dbReference type="ChEBI" id="CHEBI:29105"/>
    </ligand>
</feature>
<evidence type="ECO:0000256" key="7">
    <source>
        <dbReference type="SAM" id="MobiDB-lite"/>
    </source>
</evidence>
<name>A0A1B9IV39_9TREE</name>
<dbReference type="GO" id="GO:0016020">
    <property type="term" value="C:membrane"/>
    <property type="evidence" value="ECO:0007669"/>
    <property type="project" value="UniProtKB-SubCell"/>
</dbReference>
<feature type="transmembrane region" description="Helical" evidence="8">
    <location>
        <begin position="137"/>
        <end position="157"/>
    </location>
</feature>
<dbReference type="PANTHER" id="PTHR20855">
    <property type="entry name" value="ADIPOR/PROGESTIN RECEPTOR-RELATED"/>
    <property type="match status" value="1"/>
</dbReference>
<reference evidence="9 10" key="1">
    <citation type="submission" date="2013-07" db="EMBL/GenBank/DDBJ databases">
        <title>The Genome Sequence of Kwoniella mangroviensis CBS10435.</title>
        <authorList>
            <consortium name="The Broad Institute Genome Sequencing Platform"/>
            <person name="Cuomo C."/>
            <person name="Litvintseva A."/>
            <person name="Chen Y."/>
            <person name="Heitman J."/>
            <person name="Sun S."/>
            <person name="Springer D."/>
            <person name="Dromer F."/>
            <person name="Young S.K."/>
            <person name="Zeng Q."/>
            <person name="Gargeya S."/>
            <person name="Fitzgerald M."/>
            <person name="Abouelleil A."/>
            <person name="Alvarado L."/>
            <person name="Berlin A.M."/>
            <person name="Chapman S.B."/>
            <person name="Dewar J."/>
            <person name="Goldberg J."/>
            <person name="Griggs A."/>
            <person name="Gujja S."/>
            <person name="Hansen M."/>
            <person name="Howarth C."/>
            <person name="Imamovic A."/>
            <person name="Larimer J."/>
            <person name="McCowan C."/>
            <person name="Murphy C."/>
            <person name="Pearson M."/>
            <person name="Priest M."/>
            <person name="Roberts A."/>
            <person name="Saif S."/>
            <person name="Shea T."/>
            <person name="Sykes S."/>
            <person name="Wortman J."/>
            <person name="Nusbaum C."/>
            <person name="Birren B."/>
        </authorList>
    </citation>
    <scope>NUCLEOTIDE SEQUENCE [LARGE SCALE GENOMIC DNA]</scope>
    <source>
        <strain evidence="9 10">CBS 10435</strain>
    </source>
</reference>
<feature type="compositionally biased region" description="Basic and acidic residues" evidence="7">
    <location>
        <begin position="362"/>
        <end position="377"/>
    </location>
</feature>
<feature type="transmembrane region" description="Helical" evidence="8">
    <location>
        <begin position="221"/>
        <end position="241"/>
    </location>
</feature>
<keyword evidence="4 8" id="KW-1133">Transmembrane helix</keyword>
<comment type="subcellular location">
    <subcellularLocation>
        <location evidence="1">Membrane</location>
        <topology evidence="1">Multi-pass membrane protein</topology>
    </subcellularLocation>
</comment>
<feature type="transmembrane region" description="Helical" evidence="8">
    <location>
        <begin position="177"/>
        <end position="200"/>
    </location>
</feature>
<reference evidence="10" key="2">
    <citation type="submission" date="2013-12" db="EMBL/GenBank/DDBJ databases">
        <title>Evolution of pathogenesis and genome organization in the Tremellales.</title>
        <authorList>
            <person name="Cuomo C."/>
            <person name="Litvintseva A."/>
            <person name="Heitman J."/>
            <person name="Chen Y."/>
            <person name="Sun S."/>
            <person name="Springer D."/>
            <person name="Dromer F."/>
            <person name="Young S."/>
            <person name="Zeng Q."/>
            <person name="Chapman S."/>
            <person name="Gujja S."/>
            <person name="Saif S."/>
            <person name="Birren B."/>
        </authorList>
    </citation>
    <scope>NUCLEOTIDE SEQUENCE [LARGE SCALE GENOMIC DNA]</scope>
    <source>
        <strain evidence="10">CBS 10435</strain>
    </source>
</reference>
<evidence type="ECO:0000256" key="6">
    <source>
        <dbReference type="PIRSR" id="PIRSR604254-1"/>
    </source>
</evidence>
<proteinExistence type="inferred from homology"/>
<keyword evidence="6" id="KW-0479">Metal-binding</keyword>
<dbReference type="STRING" id="1331196.A0A1B9IV39"/>
<keyword evidence="5 8" id="KW-0472">Membrane</keyword>
<feature type="compositionally biased region" description="Basic and acidic residues" evidence="7">
    <location>
        <begin position="387"/>
        <end position="427"/>
    </location>
</feature>
<feature type="binding site" evidence="6">
    <location>
        <position position="203"/>
    </location>
    <ligand>
        <name>Zn(2+)</name>
        <dbReference type="ChEBI" id="CHEBI:29105"/>
    </ligand>
</feature>
<dbReference type="PANTHER" id="PTHR20855:SF52">
    <property type="entry name" value="ADIPONECTIN RECEPTOR PROTEIN"/>
    <property type="match status" value="1"/>
</dbReference>
<organism evidence="9 10">
    <name type="scientific">Kwoniella mangroviensis CBS 10435</name>
    <dbReference type="NCBI Taxonomy" id="1331196"/>
    <lineage>
        <taxon>Eukaryota</taxon>
        <taxon>Fungi</taxon>
        <taxon>Dikarya</taxon>
        <taxon>Basidiomycota</taxon>
        <taxon>Agaricomycotina</taxon>
        <taxon>Tremellomycetes</taxon>
        <taxon>Tremellales</taxon>
        <taxon>Cryptococcaceae</taxon>
        <taxon>Kwoniella</taxon>
    </lineage>
</organism>
<dbReference type="OrthoDB" id="529367at2759"/>
<evidence type="ECO:0000256" key="8">
    <source>
        <dbReference type="SAM" id="Phobius"/>
    </source>
</evidence>
<evidence type="ECO:0000256" key="5">
    <source>
        <dbReference type="ARBA" id="ARBA00023136"/>
    </source>
</evidence>
<feature type="region of interest" description="Disordered" evidence="7">
    <location>
        <begin position="18"/>
        <end position="63"/>
    </location>
</feature>
<evidence type="ECO:0000256" key="2">
    <source>
        <dbReference type="ARBA" id="ARBA00007018"/>
    </source>
</evidence>
<dbReference type="Proteomes" id="UP000092583">
    <property type="component" value="Unassembled WGS sequence"/>
</dbReference>
<dbReference type="GO" id="GO:0038023">
    <property type="term" value="F:signaling receptor activity"/>
    <property type="evidence" value="ECO:0007669"/>
    <property type="project" value="TreeGrafter"/>
</dbReference>
<evidence type="ECO:0000256" key="4">
    <source>
        <dbReference type="ARBA" id="ARBA00022989"/>
    </source>
</evidence>
<dbReference type="EMBL" id="KI669460">
    <property type="protein sequence ID" value="OCF59399.1"/>
    <property type="molecule type" value="Genomic_DNA"/>
</dbReference>
<feature type="compositionally biased region" description="Low complexity" evidence="7">
    <location>
        <begin position="27"/>
        <end position="57"/>
    </location>
</feature>
<feature type="transmembrane region" description="Helical" evidence="8">
    <location>
        <begin position="302"/>
        <end position="323"/>
    </location>
</feature>
<evidence type="ECO:0000313" key="9">
    <source>
        <dbReference type="EMBL" id="OCF59399.1"/>
    </source>
</evidence>
<keyword evidence="10" id="KW-1185">Reference proteome</keyword>
<keyword evidence="3 8" id="KW-0812">Transmembrane</keyword>
<dbReference type="GO" id="GO:0006882">
    <property type="term" value="P:intracellular zinc ion homeostasis"/>
    <property type="evidence" value="ECO:0007669"/>
    <property type="project" value="TreeGrafter"/>
</dbReference>
<dbReference type="Pfam" id="PF03006">
    <property type="entry name" value="HlyIII"/>
    <property type="match status" value="1"/>
</dbReference>
<dbReference type="InterPro" id="IPR004254">
    <property type="entry name" value="AdipoR/HlyIII-related"/>
</dbReference>
<feature type="binding site" evidence="6">
    <location>
        <position position="344"/>
    </location>
    <ligand>
        <name>Zn(2+)</name>
        <dbReference type="ChEBI" id="CHEBI:29105"/>
    </ligand>
</feature>
<comment type="similarity">
    <text evidence="2">Belongs to the ADIPOR family.</text>
</comment>
<evidence type="ECO:0000256" key="3">
    <source>
        <dbReference type="ARBA" id="ARBA00022692"/>
    </source>
</evidence>
<evidence type="ECO:0000256" key="1">
    <source>
        <dbReference type="ARBA" id="ARBA00004141"/>
    </source>
</evidence>
<feature type="region of interest" description="Disordered" evidence="7">
    <location>
        <begin position="362"/>
        <end position="434"/>
    </location>
</feature>
<dbReference type="GO" id="GO:0046872">
    <property type="term" value="F:metal ion binding"/>
    <property type="evidence" value="ECO:0007669"/>
    <property type="project" value="UniProtKB-KW"/>
</dbReference>
<dbReference type="AlphaFoldDB" id="A0A1B9IV39"/>
<evidence type="ECO:0000313" key="10">
    <source>
        <dbReference type="Proteomes" id="UP000092583"/>
    </source>
</evidence>
<sequence>MTSTKPLFPRLTSLFPLRHPFTKSKPSIYSTDSSDTLISSASSGDSSPSADSSPKQSSGDHKWTSEDLESYFHRALNANSPRSPSPSLTISYEEAMISVGWQMDNPYILTGYRQALGSVRGCVYSIYGYSHNETFNILTHLVGSIMFLIILSIHILLEPLSSTTTISNTSSRTGAKYNLGDILALSVYLVACTVCLGMSASFHTLNCHSARISHRAHRCDYAGIVVLGVGSILPVMHHAFYDEMFWQLVYSGNSAYIVLSKEYRRRRILRTSTFLFLGCSATTPIVHIIVHEGYHHAKQSVAVDWIFKAGFTYILGAAIYATRYPERLHPGKFDIFFSSHQIFHSLVVVLFLQVSRTRGGDQRERDRAKKLKEEAAKGKKLSGSPQARREADAKAVAEKQAAKAKARAEAEARGEVASFDKKVEQRKVNAQQKK</sequence>
<gene>
    <name evidence="9" type="ORF">L486_02064</name>
</gene>
<feature type="transmembrane region" description="Helical" evidence="8">
    <location>
        <begin position="268"/>
        <end position="290"/>
    </location>
</feature>
<protein>
    <submittedName>
        <fullName evidence="9">Uncharacterized protein</fullName>
    </submittedName>
</protein>
<keyword evidence="6" id="KW-0862">Zinc</keyword>
<accession>A0A1B9IV39</accession>